<comment type="caution">
    <text evidence="6">The sequence shown here is derived from an EMBL/GenBank/DDBJ whole genome shotgun (WGS) entry which is preliminary data.</text>
</comment>
<proteinExistence type="inferred from homology"/>
<dbReference type="Gene3D" id="3.10.20.90">
    <property type="entry name" value="Phosphatidylinositol 3-kinase Catalytic Subunit, Chain A, domain 1"/>
    <property type="match status" value="4"/>
</dbReference>
<accession>A0A0N0DXF7</accession>
<sequence length="474" mass="52942">MRRGSSASVSMTSFKDVRSEAERAVDAAEGLAKGKIPLICERRGDCTLPDLTGKKFLVSPTMTVGTFTELLRKRIAEEVEEPFYLFIANEVLKASGTSMKDLYRAYKDTDNFLYVYYGNSTTSDAVQMGSFKSSHSPLERASEAQEALAQGKIPIICEKAEGSSLTDLDQKKYVVDATMKVGYFSVLIKERIAAHVTEPFYLFLGERVLTASEISMQQLYDSYKEKDGLLYVTYDNTAPETAARVGAYRLTHDVVERKQEAAEAAAMGKIPIICEKREGSQVADLANKKFVVAPTMTVGTVAAALSKRVASELDQRIHLFIGDSVLTACSISISDLYDSYKDAEDGLLYVSYSNEIPPLTPQLGQYKLSYTHKERMQEAEKALWLEKVPIICEKKEGSSMPAINQRKFFVSQEITVGKVMELLKERIAQEVSSPIFIFVRGDTITNVHEPIMEVYEGYKDTDKFLYVTYSDTNK</sequence>
<dbReference type="SUPFAM" id="SSF54236">
    <property type="entry name" value="Ubiquitin-like"/>
    <property type="match status" value="4"/>
</dbReference>
<gene>
    <name evidence="6" type="ORF">ABB37_02676</name>
</gene>
<dbReference type="AlphaFoldDB" id="A0A0N0DXF7"/>
<keyword evidence="3" id="KW-0472">Membrane</keyword>
<comment type="subcellular location">
    <subcellularLocation>
        <location evidence="1">Membrane</location>
    </subcellularLocation>
</comment>
<dbReference type="OrthoDB" id="6738456at2759"/>
<keyword evidence="7" id="KW-1185">Reference proteome</keyword>
<evidence type="ECO:0000256" key="5">
    <source>
        <dbReference type="RuleBase" id="RU004384"/>
    </source>
</evidence>
<keyword evidence="4" id="KW-0449">Lipoprotein</keyword>
<dbReference type="PANTHER" id="PTHR10969">
    <property type="entry name" value="MICROTUBULE-ASSOCIATED PROTEINS 1A/1B LIGHT CHAIN 3-RELATED"/>
    <property type="match status" value="1"/>
</dbReference>
<reference evidence="6 7" key="1">
    <citation type="submission" date="2015-07" db="EMBL/GenBank/DDBJ databases">
        <title>High-quality genome of monoxenous trypanosomatid Leptomonas pyrrhocoris.</title>
        <authorList>
            <person name="Flegontov P."/>
            <person name="Butenko A."/>
            <person name="Firsov S."/>
            <person name="Vlcek C."/>
            <person name="Logacheva M.D."/>
            <person name="Field M."/>
            <person name="Filatov D."/>
            <person name="Flegontova O."/>
            <person name="Gerasimov E."/>
            <person name="Jackson A.P."/>
            <person name="Kelly S."/>
            <person name="Opperdoes F."/>
            <person name="O'Reilly A."/>
            <person name="Votypka J."/>
            <person name="Yurchenko V."/>
            <person name="Lukes J."/>
        </authorList>
    </citation>
    <scope>NUCLEOTIDE SEQUENCE [LARGE SCALE GENOMIC DNA]</scope>
    <source>
        <strain evidence="6">H10</strain>
    </source>
</reference>
<evidence type="ECO:0000256" key="1">
    <source>
        <dbReference type="ARBA" id="ARBA00004370"/>
    </source>
</evidence>
<comment type="similarity">
    <text evidence="2 5">Belongs to the ATG8 family.</text>
</comment>
<dbReference type="RefSeq" id="XP_015661364.1">
    <property type="nucleotide sequence ID" value="XM_015799762.1"/>
</dbReference>
<evidence type="ECO:0000256" key="2">
    <source>
        <dbReference type="ARBA" id="ARBA00007293"/>
    </source>
</evidence>
<protein>
    <recommendedName>
        <fullName evidence="5">Autophagy-related protein</fullName>
    </recommendedName>
</protein>
<dbReference type="Proteomes" id="UP000037923">
    <property type="component" value="Unassembled WGS sequence"/>
</dbReference>
<dbReference type="Pfam" id="PF02991">
    <property type="entry name" value="ATG8"/>
    <property type="match status" value="4"/>
</dbReference>
<organism evidence="6 7">
    <name type="scientific">Leptomonas pyrrhocoris</name>
    <name type="common">Firebug parasite</name>
    <dbReference type="NCBI Taxonomy" id="157538"/>
    <lineage>
        <taxon>Eukaryota</taxon>
        <taxon>Discoba</taxon>
        <taxon>Euglenozoa</taxon>
        <taxon>Kinetoplastea</taxon>
        <taxon>Metakinetoplastina</taxon>
        <taxon>Trypanosomatida</taxon>
        <taxon>Trypanosomatidae</taxon>
        <taxon>Leishmaniinae</taxon>
        <taxon>Leptomonas</taxon>
    </lineage>
</organism>
<keyword evidence="5" id="KW-0072">Autophagy</keyword>
<dbReference type="VEuPathDB" id="TriTrypDB:LpyrH10_04_2260"/>
<dbReference type="GO" id="GO:0006914">
    <property type="term" value="P:autophagy"/>
    <property type="evidence" value="ECO:0007669"/>
    <property type="project" value="UniProtKB-KW"/>
</dbReference>
<dbReference type="InterPro" id="IPR004241">
    <property type="entry name" value="Atg8-like"/>
</dbReference>
<dbReference type="GO" id="GO:0016020">
    <property type="term" value="C:membrane"/>
    <property type="evidence" value="ECO:0007669"/>
    <property type="project" value="UniProtKB-SubCell"/>
</dbReference>
<dbReference type="OMA" id="MEVYEGY"/>
<name>A0A0N0DXF7_LEPPY</name>
<dbReference type="GeneID" id="26902967"/>
<evidence type="ECO:0000256" key="3">
    <source>
        <dbReference type="ARBA" id="ARBA00023136"/>
    </source>
</evidence>
<dbReference type="InterPro" id="IPR029071">
    <property type="entry name" value="Ubiquitin-like_domsf"/>
</dbReference>
<evidence type="ECO:0000313" key="7">
    <source>
        <dbReference type="Proteomes" id="UP000037923"/>
    </source>
</evidence>
<dbReference type="EMBL" id="LGTL01000004">
    <property type="protein sequence ID" value="KPA82925.1"/>
    <property type="molecule type" value="Genomic_DNA"/>
</dbReference>
<evidence type="ECO:0000313" key="6">
    <source>
        <dbReference type="EMBL" id="KPA82925.1"/>
    </source>
</evidence>
<evidence type="ECO:0000256" key="4">
    <source>
        <dbReference type="ARBA" id="ARBA00023288"/>
    </source>
</evidence>